<dbReference type="Proteomes" id="UP000269945">
    <property type="component" value="Unassembled WGS sequence"/>
</dbReference>
<evidence type="ECO:0000313" key="2">
    <source>
        <dbReference type="Proteomes" id="UP000269945"/>
    </source>
</evidence>
<keyword evidence="2" id="KW-1185">Reference proteome</keyword>
<comment type="caution">
    <text evidence="1">The sequence shown here is derived from an EMBL/GenBank/DDBJ whole genome shotgun (WGS) entry which is preliminary data.</text>
</comment>
<dbReference type="GO" id="GO:0002181">
    <property type="term" value="P:cytoplasmic translation"/>
    <property type="evidence" value="ECO:0007669"/>
    <property type="project" value="TreeGrafter"/>
</dbReference>
<dbReference type="GO" id="GO:0008270">
    <property type="term" value="F:zinc ion binding"/>
    <property type="evidence" value="ECO:0007669"/>
    <property type="project" value="InterPro"/>
</dbReference>
<dbReference type="AlphaFoldDB" id="A0A9X9M7K5"/>
<dbReference type="PANTHER" id="PTHR12010:SF2">
    <property type="entry name" value="40S RIBOSOMAL PROTEIN S29"/>
    <property type="match status" value="1"/>
</dbReference>
<dbReference type="EMBL" id="CYRY02043804">
    <property type="protein sequence ID" value="VCX38428.1"/>
    <property type="molecule type" value="Genomic_DNA"/>
</dbReference>
<accession>A0A9X9M7K5</accession>
<sequence>MGHQQLYSHHPRKFGQSSHSCCICPNLRGLIWKSGLNMCPNVSISRGRIEALLSWIK</sequence>
<dbReference type="InterPro" id="IPR043140">
    <property type="entry name" value="Ribosomal_uS14_sf"/>
</dbReference>
<proteinExistence type="predicted"/>
<reference evidence="1 2" key="1">
    <citation type="submission" date="2018-10" db="EMBL/GenBank/DDBJ databases">
        <authorList>
            <person name="Ekblom R."/>
            <person name="Jareborg N."/>
        </authorList>
    </citation>
    <scope>NUCLEOTIDE SEQUENCE [LARGE SCALE GENOMIC DNA]</scope>
    <source>
        <tissue evidence="1">Muscle</tissue>
    </source>
</reference>
<name>A0A9X9M7K5_GULGU</name>
<dbReference type="Gene3D" id="4.10.830.10">
    <property type="entry name" value="30s Ribosomal Protein S14, Chain N"/>
    <property type="match status" value="1"/>
</dbReference>
<organism evidence="1 2">
    <name type="scientific">Gulo gulo</name>
    <name type="common">Wolverine</name>
    <name type="synonym">Gluton</name>
    <dbReference type="NCBI Taxonomy" id="48420"/>
    <lineage>
        <taxon>Eukaryota</taxon>
        <taxon>Metazoa</taxon>
        <taxon>Chordata</taxon>
        <taxon>Craniata</taxon>
        <taxon>Vertebrata</taxon>
        <taxon>Euteleostomi</taxon>
        <taxon>Mammalia</taxon>
        <taxon>Eutheria</taxon>
        <taxon>Laurasiatheria</taxon>
        <taxon>Carnivora</taxon>
        <taxon>Caniformia</taxon>
        <taxon>Musteloidea</taxon>
        <taxon>Mustelidae</taxon>
        <taxon>Guloninae</taxon>
        <taxon>Gulo</taxon>
    </lineage>
</organism>
<dbReference type="GO" id="GO:0022627">
    <property type="term" value="C:cytosolic small ribosomal subunit"/>
    <property type="evidence" value="ECO:0007669"/>
    <property type="project" value="TreeGrafter"/>
</dbReference>
<dbReference type="PANTHER" id="PTHR12010">
    <property type="entry name" value="40S RIBOSOMAL PROTEIN S29"/>
    <property type="match status" value="1"/>
</dbReference>
<evidence type="ECO:0000313" key="1">
    <source>
        <dbReference type="EMBL" id="VCX38428.1"/>
    </source>
</evidence>
<dbReference type="InterPro" id="IPR039744">
    <property type="entry name" value="RIbosomal_uS14_euk_arc"/>
</dbReference>
<protein>
    <submittedName>
        <fullName evidence="1">Uncharacterized protein</fullName>
    </submittedName>
</protein>
<gene>
    <name evidence="1" type="ORF">BN2614_LOCUS1</name>
</gene>
<dbReference type="GO" id="GO:0003735">
    <property type="term" value="F:structural constituent of ribosome"/>
    <property type="evidence" value="ECO:0007669"/>
    <property type="project" value="InterPro"/>
</dbReference>